<evidence type="ECO:0000256" key="1">
    <source>
        <dbReference type="ARBA" id="ARBA00002904"/>
    </source>
</evidence>
<protein>
    <recommendedName>
        <fullName evidence="3 8">Carbonic anhydrase</fullName>
        <ecNumber evidence="3 8">4.2.1.1</ecNumber>
    </recommendedName>
</protein>
<comment type="similarity">
    <text evidence="2 8">Belongs to the alpha-carbonic anhydrase family.</text>
</comment>
<evidence type="ECO:0000256" key="7">
    <source>
        <dbReference type="ARBA" id="ARBA00048348"/>
    </source>
</evidence>
<feature type="domain" description="Alpha-carbonic anhydrase" evidence="9">
    <location>
        <begin position="20"/>
        <end position="263"/>
    </location>
</feature>
<dbReference type="OrthoDB" id="429145at2759"/>
<dbReference type="GO" id="GO:0008270">
    <property type="term" value="F:zinc ion binding"/>
    <property type="evidence" value="ECO:0007669"/>
    <property type="project" value="UniProtKB-UniRule"/>
</dbReference>
<dbReference type="InterPro" id="IPR023561">
    <property type="entry name" value="Carbonic_anhydrase_a-class"/>
</dbReference>
<dbReference type="Gene3D" id="3.10.200.10">
    <property type="entry name" value="Alpha carbonic anhydrase"/>
    <property type="match status" value="1"/>
</dbReference>
<dbReference type="PANTHER" id="PTHR18952:SF265">
    <property type="entry name" value="CARBONIC ANHYDRASE"/>
    <property type="match status" value="1"/>
</dbReference>
<accession>A0A813Z3K2</accession>
<feature type="chain" id="PRO_5033110408" description="Carbonic anhydrase" evidence="8">
    <location>
        <begin position="20"/>
        <end position="299"/>
    </location>
</feature>
<keyword evidence="5 8" id="KW-0862">Zinc</keyword>
<evidence type="ECO:0000256" key="6">
    <source>
        <dbReference type="ARBA" id="ARBA00023239"/>
    </source>
</evidence>
<evidence type="ECO:0000256" key="2">
    <source>
        <dbReference type="ARBA" id="ARBA00010718"/>
    </source>
</evidence>
<organism evidence="10 11">
    <name type="scientific">Brachionus calyciflorus</name>
    <dbReference type="NCBI Taxonomy" id="104777"/>
    <lineage>
        <taxon>Eukaryota</taxon>
        <taxon>Metazoa</taxon>
        <taxon>Spiralia</taxon>
        <taxon>Gnathifera</taxon>
        <taxon>Rotifera</taxon>
        <taxon>Eurotatoria</taxon>
        <taxon>Monogononta</taxon>
        <taxon>Pseudotrocha</taxon>
        <taxon>Ploima</taxon>
        <taxon>Brachionidae</taxon>
        <taxon>Brachionus</taxon>
    </lineage>
</organism>
<comment type="catalytic activity">
    <reaction evidence="7 8">
        <text>hydrogencarbonate + H(+) = CO2 + H2O</text>
        <dbReference type="Rhea" id="RHEA:10748"/>
        <dbReference type="ChEBI" id="CHEBI:15377"/>
        <dbReference type="ChEBI" id="CHEBI:15378"/>
        <dbReference type="ChEBI" id="CHEBI:16526"/>
        <dbReference type="ChEBI" id="CHEBI:17544"/>
        <dbReference type="EC" id="4.2.1.1"/>
    </reaction>
</comment>
<dbReference type="PROSITE" id="PS00162">
    <property type="entry name" value="ALPHA_CA_1"/>
    <property type="match status" value="1"/>
</dbReference>
<dbReference type="PROSITE" id="PS51144">
    <property type="entry name" value="ALPHA_CA_2"/>
    <property type="match status" value="1"/>
</dbReference>
<evidence type="ECO:0000256" key="3">
    <source>
        <dbReference type="ARBA" id="ARBA00012925"/>
    </source>
</evidence>
<comment type="function">
    <text evidence="1 8">Reversible hydration of carbon dioxide.</text>
</comment>
<comment type="caution">
    <text evidence="10">The sequence shown here is derived from an EMBL/GenBank/DDBJ whole genome shotgun (WGS) entry which is preliminary data.</text>
</comment>
<dbReference type="SMART" id="SM01057">
    <property type="entry name" value="Carb_anhydrase"/>
    <property type="match status" value="1"/>
</dbReference>
<dbReference type="PANTHER" id="PTHR18952">
    <property type="entry name" value="CARBONIC ANHYDRASE"/>
    <property type="match status" value="1"/>
</dbReference>
<dbReference type="InterPro" id="IPR036398">
    <property type="entry name" value="CA_dom_sf"/>
</dbReference>
<dbReference type="EMBL" id="CAJNOC010001809">
    <property type="protein sequence ID" value="CAF0892812.1"/>
    <property type="molecule type" value="Genomic_DNA"/>
</dbReference>
<keyword evidence="11" id="KW-1185">Reference proteome</keyword>
<evidence type="ECO:0000256" key="4">
    <source>
        <dbReference type="ARBA" id="ARBA00022723"/>
    </source>
</evidence>
<evidence type="ECO:0000313" key="11">
    <source>
        <dbReference type="Proteomes" id="UP000663879"/>
    </source>
</evidence>
<keyword evidence="6 8" id="KW-0456">Lyase</keyword>
<dbReference type="Proteomes" id="UP000663879">
    <property type="component" value="Unassembled WGS sequence"/>
</dbReference>
<keyword evidence="4 8" id="KW-0479">Metal-binding</keyword>
<dbReference type="InterPro" id="IPR018338">
    <property type="entry name" value="Carbonic_anhydrase_a-class_CS"/>
</dbReference>
<dbReference type="AlphaFoldDB" id="A0A813Z3K2"/>
<evidence type="ECO:0000256" key="8">
    <source>
        <dbReference type="RuleBase" id="RU367011"/>
    </source>
</evidence>
<dbReference type="GO" id="GO:0004089">
    <property type="term" value="F:carbonate dehydratase activity"/>
    <property type="evidence" value="ECO:0007669"/>
    <property type="project" value="UniProtKB-UniRule"/>
</dbReference>
<dbReference type="InterPro" id="IPR001148">
    <property type="entry name" value="CA_dom"/>
</dbReference>
<evidence type="ECO:0000256" key="5">
    <source>
        <dbReference type="ARBA" id="ARBA00022833"/>
    </source>
</evidence>
<sequence>MSLNCAFFSIVTLLKLFECSDWNYQGLGPDVWIHEYPSCSGQLQSPINIEHTKAVYDSKLAHINFYNYEQLLFWNVSNNGHTVIASQIYNQSLTPYITGSDFDPNVKYYLKQFHFHWGFNIYQGSEHHVNDQKFPLEVHLVHVSNTSETTVIAFLFQIDEKDNQNLEPLMQEVGLDLTEADFHIIKFSLKSMVPDPEELKVDGFYRYMGSLTTPPCTEGVKWNVFRKKINVSEAQMEQFYKNEIEFNSRDVQQLHNRSLTISIPSYKPAPASTQLNDSIITLILNLLSLLFKLLAIISS</sequence>
<comment type="cofactor">
    <cofactor evidence="8">
        <name>Zn(2+)</name>
        <dbReference type="ChEBI" id="CHEBI:29105"/>
    </cofactor>
</comment>
<proteinExistence type="inferred from homology"/>
<name>A0A813Z3K2_9BILA</name>
<dbReference type="EC" id="4.2.1.1" evidence="3 8"/>
<feature type="signal peptide" evidence="8">
    <location>
        <begin position="1"/>
        <end position="19"/>
    </location>
</feature>
<evidence type="ECO:0000313" key="10">
    <source>
        <dbReference type="EMBL" id="CAF0892812.1"/>
    </source>
</evidence>
<gene>
    <name evidence="10" type="ORF">OXX778_LOCUS10998</name>
</gene>
<dbReference type="Pfam" id="PF00194">
    <property type="entry name" value="Carb_anhydrase"/>
    <property type="match status" value="1"/>
</dbReference>
<evidence type="ECO:0000259" key="9">
    <source>
        <dbReference type="PROSITE" id="PS51144"/>
    </source>
</evidence>
<dbReference type="CDD" id="cd00326">
    <property type="entry name" value="alpha_CA"/>
    <property type="match status" value="1"/>
</dbReference>
<reference evidence="10" key="1">
    <citation type="submission" date="2021-02" db="EMBL/GenBank/DDBJ databases">
        <authorList>
            <person name="Nowell W R."/>
        </authorList>
    </citation>
    <scope>NUCLEOTIDE SEQUENCE</scope>
    <source>
        <strain evidence="10">Ploen Becks lab</strain>
    </source>
</reference>
<dbReference type="SUPFAM" id="SSF51069">
    <property type="entry name" value="Carbonic anhydrase"/>
    <property type="match status" value="1"/>
</dbReference>
<keyword evidence="8" id="KW-0732">Signal</keyword>